<sequence>MSHVTTSPSLSLARLPPLTALRAFVVTSRHHSFSDAARELHVTPAAVGQQVRLLEEHLQQPLFRRARGRLELTEAAILLLPHLDRAFDHFQQAFVHLVAHRDEATLRVAATPSFAAKWLMPRLDRVREAMPRLRICIEATNDSAVIEDGQADCAIVYGAGHHPGSRAERLFGEAILPVCTPAFAERLRSEGDVRSLSDVTLLQEDGAERHPRHSNWAHWMGTGRVPQGDLARVVRLGSPSLVLDAALAGQGIALGKLRLAEPELEARRLVSPFGQVQTLETAYHFVSGASDRAERHVAAFRLWLREEMRIAHGSTGILAADPTA</sequence>
<organism evidence="1 2">
    <name type="scientific">Antarcticirhabdus aurantiaca</name>
    <dbReference type="NCBI Taxonomy" id="2606717"/>
    <lineage>
        <taxon>Bacteria</taxon>
        <taxon>Pseudomonadati</taxon>
        <taxon>Pseudomonadota</taxon>
        <taxon>Alphaproteobacteria</taxon>
        <taxon>Hyphomicrobiales</taxon>
        <taxon>Aurantimonadaceae</taxon>
        <taxon>Antarcticirhabdus</taxon>
    </lineage>
</organism>
<keyword evidence="2" id="KW-1185">Reference proteome</keyword>
<name>A0ACD4NMX3_9HYPH</name>
<accession>A0ACD4NMX3</accession>
<proteinExistence type="predicted"/>
<dbReference type="Proteomes" id="UP001163223">
    <property type="component" value="Chromosome"/>
</dbReference>
<reference evidence="1" key="1">
    <citation type="submission" date="2022-11" db="EMBL/GenBank/DDBJ databases">
        <title>beta-Carotene-producing bacterium, Jeongeuplla avenae sp. nov., alleviates the salt stress of Arabidopsis seedlings.</title>
        <authorList>
            <person name="Jiang L."/>
            <person name="Lee J."/>
        </authorList>
    </citation>
    <scope>NUCLEOTIDE SEQUENCE</scope>
    <source>
        <strain evidence="1">DY_R2A_6</strain>
    </source>
</reference>
<gene>
    <name evidence="1" type="ORF">OXU80_25890</name>
</gene>
<dbReference type="EMBL" id="CP113520">
    <property type="protein sequence ID" value="WAJ28212.1"/>
    <property type="molecule type" value="Genomic_DNA"/>
</dbReference>
<evidence type="ECO:0000313" key="2">
    <source>
        <dbReference type="Proteomes" id="UP001163223"/>
    </source>
</evidence>
<evidence type="ECO:0000313" key="1">
    <source>
        <dbReference type="EMBL" id="WAJ28212.1"/>
    </source>
</evidence>
<protein>
    <submittedName>
        <fullName evidence="1">LysR substrate-binding domain-containing protein</fullName>
    </submittedName>
</protein>